<reference evidence="4 5" key="1">
    <citation type="submission" date="2018-02" db="EMBL/GenBank/DDBJ databases">
        <title>Genome sequencing of Solimonas sp. HR-BB.</title>
        <authorList>
            <person name="Lee Y."/>
            <person name="Jeon C.O."/>
        </authorList>
    </citation>
    <scope>NUCLEOTIDE SEQUENCE [LARGE SCALE GENOMIC DNA]</scope>
    <source>
        <strain evidence="4 5">HR-BB</strain>
    </source>
</reference>
<keyword evidence="2" id="KW-0449">Lipoprotein</keyword>
<keyword evidence="2" id="KW-0812">Transmembrane</keyword>
<comment type="similarity">
    <text evidence="1 2">Belongs to the outer membrane factor (OMF) (TC 1.B.17) family.</text>
</comment>
<name>A0A2S5TJR2_9GAMM</name>
<sequence>MSKTIFRLGAWTLALAMAGCTLAPRYERPALPVAAQYPAGDSVPARDAVELGWREMFTDARLQALIAAALENNRDLRTAVLNAERAQALYRVQRAGQLPQIDAQGSLTRGRTPADLSATGAAVTGSEYQVGLGITAFELDLFGRVRSLKDAALAEYLATAEARDAARIALIAEVAKAWLADLALREQMDLARKTLEARSEALTLARQRYEAGASSALDLKLVETLVESARVAVATLTRRSAQAGNALSLVVGAPVARGEDASLLSDQQFVADLPAGLPSQLLAQRPDLRAAELRLQSANASIGAARAAFFPRISLTAGIGSASPELSELFEAGSRSWSFVPQITLPIFDAGRNRANLRVSQVDRDLAVAGYERSIQAAFREVADALAARGSFEEQVEAQERLRQGQADRLQLAEQRYKAGIASYLDVLDAQRELFDAEQDLVEARQQRLLNLVDLYRALGGGLRERGTGA</sequence>
<evidence type="ECO:0000313" key="5">
    <source>
        <dbReference type="Proteomes" id="UP000238220"/>
    </source>
</evidence>
<dbReference type="AlphaFoldDB" id="A0A2S5TJR2"/>
<evidence type="ECO:0000256" key="3">
    <source>
        <dbReference type="SAM" id="Coils"/>
    </source>
</evidence>
<keyword evidence="2" id="KW-0472">Membrane</keyword>
<dbReference type="PANTHER" id="PTHR30203:SF32">
    <property type="entry name" value="CATION EFFLUX SYSTEM PROTEIN CUSC"/>
    <property type="match status" value="1"/>
</dbReference>
<dbReference type="Pfam" id="PF02321">
    <property type="entry name" value="OEP"/>
    <property type="match status" value="2"/>
</dbReference>
<evidence type="ECO:0000256" key="1">
    <source>
        <dbReference type="ARBA" id="ARBA00007613"/>
    </source>
</evidence>
<dbReference type="Gene3D" id="2.20.200.10">
    <property type="entry name" value="Outer membrane efflux proteins (OEP)"/>
    <property type="match status" value="1"/>
</dbReference>
<dbReference type="Gene3D" id="1.20.1600.10">
    <property type="entry name" value="Outer membrane efflux proteins (OEP)"/>
    <property type="match status" value="1"/>
</dbReference>
<dbReference type="GO" id="GO:0009279">
    <property type="term" value="C:cell outer membrane"/>
    <property type="evidence" value="ECO:0007669"/>
    <property type="project" value="UniProtKB-SubCell"/>
</dbReference>
<comment type="subcellular location">
    <subcellularLocation>
        <location evidence="2">Cell outer membrane</location>
        <topology evidence="2">Lipid-anchor</topology>
    </subcellularLocation>
</comment>
<keyword evidence="2" id="KW-1134">Transmembrane beta strand</keyword>
<dbReference type="PANTHER" id="PTHR30203">
    <property type="entry name" value="OUTER MEMBRANE CATION EFFLUX PROTEIN"/>
    <property type="match status" value="1"/>
</dbReference>
<evidence type="ECO:0000313" key="4">
    <source>
        <dbReference type="EMBL" id="PPE75201.1"/>
    </source>
</evidence>
<dbReference type="InterPro" id="IPR003423">
    <property type="entry name" value="OMP_efflux"/>
</dbReference>
<keyword evidence="2" id="KW-0564">Palmitate</keyword>
<gene>
    <name evidence="4" type="ORF">C3942_05875</name>
</gene>
<organism evidence="4 5">
    <name type="scientific">Solimonas fluminis</name>
    <dbReference type="NCBI Taxonomy" id="2086571"/>
    <lineage>
        <taxon>Bacteria</taxon>
        <taxon>Pseudomonadati</taxon>
        <taxon>Pseudomonadota</taxon>
        <taxon>Gammaproteobacteria</taxon>
        <taxon>Nevskiales</taxon>
        <taxon>Nevskiaceae</taxon>
        <taxon>Solimonas</taxon>
    </lineage>
</organism>
<feature type="chain" id="PRO_5015374514" evidence="2">
    <location>
        <begin position="24"/>
        <end position="470"/>
    </location>
</feature>
<keyword evidence="5" id="KW-1185">Reference proteome</keyword>
<protein>
    <submittedName>
        <fullName evidence="4">Multidrug transporter</fullName>
    </submittedName>
</protein>
<evidence type="ECO:0000256" key="2">
    <source>
        <dbReference type="RuleBase" id="RU362097"/>
    </source>
</evidence>
<keyword evidence="3" id="KW-0175">Coiled coil</keyword>
<dbReference type="GO" id="GO:0015562">
    <property type="term" value="F:efflux transmembrane transporter activity"/>
    <property type="evidence" value="ECO:0007669"/>
    <property type="project" value="InterPro"/>
</dbReference>
<dbReference type="InterPro" id="IPR010131">
    <property type="entry name" value="MdtP/NodT-like"/>
</dbReference>
<accession>A0A2S5TJR2</accession>
<dbReference type="Proteomes" id="UP000238220">
    <property type="component" value="Unassembled WGS sequence"/>
</dbReference>
<dbReference type="PROSITE" id="PS51257">
    <property type="entry name" value="PROKAR_LIPOPROTEIN"/>
    <property type="match status" value="1"/>
</dbReference>
<dbReference type="RefSeq" id="WP_104229427.1">
    <property type="nucleotide sequence ID" value="NZ_PSNW01000002.1"/>
</dbReference>
<comment type="caution">
    <text evidence="4">The sequence shown here is derived from an EMBL/GenBank/DDBJ whole genome shotgun (WGS) entry which is preliminary data.</text>
</comment>
<proteinExistence type="inferred from homology"/>
<feature type="coiled-coil region" evidence="3">
    <location>
        <begin position="396"/>
        <end position="447"/>
    </location>
</feature>
<dbReference type="SUPFAM" id="SSF56954">
    <property type="entry name" value="Outer membrane efflux proteins (OEP)"/>
    <property type="match status" value="1"/>
</dbReference>
<dbReference type="EMBL" id="PSNW01000002">
    <property type="protein sequence ID" value="PPE75201.1"/>
    <property type="molecule type" value="Genomic_DNA"/>
</dbReference>
<dbReference type="NCBIfam" id="TIGR01845">
    <property type="entry name" value="outer_NodT"/>
    <property type="match status" value="1"/>
</dbReference>
<feature type="signal peptide" evidence="2">
    <location>
        <begin position="1"/>
        <end position="23"/>
    </location>
</feature>
<dbReference type="OrthoDB" id="9770517at2"/>
<keyword evidence="2" id="KW-0732">Signal</keyword>